<feature type="domain" description="HTH HARE-type" evidence="2">
    <location>
        <begin position="1"/>
        <end position="78"/>
    </location>
</feature>
<dbReference type="Proteomes" id="UP000824229">
    <property type="component" value="Unassembled WGS sequence"/>
</dbReference>
<name>A0A9E2KAJ6_9FIRM</name>
<accession>A0A9E2KAJ6</accession>
<dbReference type="Pfam" id="PF05066">
    <property type="entry name" value="HARE-HTH"/>
    <property type="match status" value="1"/>
</dbReference>
<keyword evidence="1" id="KW-0804">Transcription</keyword>
<gene>
    <name evidence="3" type="ORF">H9872_04540</name>
</gene>
<proteinExistence type="predicted"/>
<evidence type="ECO:0000259" key="2">
    <source>
        <dbReference type="PROSITE" id="PS51913"/>
    </source>
</evidence>
<dbReference type="InterPro" id="IPR007759">
    <property type="entry name" value="Asxl_HARE-HTH"/>
</dbReference>
<evidence type="ECO:0000256" key="1">
    <source>
        <dbReference type="ARBA" id="ARBA00023163"/>
    </source>
</evidence>
<reference evidence="3" key="2">
    <citation type="submission" date="2021-04" db="EMBL/GenBank/DDBJ databases">
        <authorList>
            <person name="Gilroy R."/>
        </authorList>
    </citation>
    <scope>NUCLEOTIDE SEQUENCE</scope>
    <source>
        <strain evidence="3">B5-657</strain>
    </source>
</reference>
<protein>
    <submittedName>
        <fullName evidence="3">HrgA protein</fullName>
    </submittedName>
</protein>
<dbReference type="AlphaFoldDB" id="A0A9E2KAJ6"/>
<evidence type="ECO:0000313" key="4">
    <source>
        <dbReference type="Proteomes" id="UP000824229"/>
    </source>
</evidence>
<dbReference type="GO" id="GO:0006355">
    <property type="term" value="P:regulation of DNA-templated transcription"/>
    <property type="evidence" value="ECO:0007669"/>
    <property type="project" value="InterPro"/>
</dbReference>
<organism evidence="3 4">
    <name type="scientific">Candidatus Cellulosilyticum pullistercoris</name>
    <dbReference type="NCBI Taxonomy" id="2838521"/>
    <lineage>
        <taxon>Bacteria</taxon>
        <taxon>Bacillati</taxon>
        <taxon>Bacillota</taxon>
        <taxon>Clostridia</taxon>
        <taxon>Lachnospirales</taxon>
        <taxon>Cellulosilyticaceae</taxon>
        <taxon>Cellulosilyticum</taxon>
    </lineage>
</organism>
<comment type="caution">
    <text evidence="3">The sequence shown here is derived from an EMBL/GenBank/DDBJ whole genome shotgun (WGS) entry which is preliminary data.</text>
</comment>
<evidence type="ECO:0000313" key="3">
    <source>
        <dbReference type="EMBL" id="MBU3804009.1"/>
    </source>
</evidence>
<sequence>MKLKDLVVKILVETAMPMTSEEIWKYALERKYDQLVNVKGKTPWNTISAQIYVDMKEEPNSNFIKVGRRPVKFSLANLEQNKPEEIKLFERTGEIDKRNKYTERDLHKVFSYFAYNYMRIYTKTIFHEKSKKKDKGANEWLHPDLVGFYFPLKDWEKQVLELSNNTGSTPIRLYSFEIKKELDFRNIRAAFFQTVSNSSWANESYLVAAEISNDNDFLDELRRLSVSFGIGIIRLNLQEPDDSSIIYPAKYKTELDWDTINKLLEENPDFKEFISDINACITSNRIYDTAYDEIYDIEDLKSYFNI</sequence>
<reference evidence="3" key="1">
    <citation type="journal article" date="2021" name="PeerJ">
        <title>Extensive microbial diversity within the chicken gut microbiome revealed by metagenomics and culture.</title>
        <authorList>
            <person name="Gilroy R."/>
            <person name="Ravi A."/>
            <person name="Getino M."/>
            <person name="Pursley I."/>
            <person name="Horton D.L."/>
            <person name="Alikhan N.F."/>
            <person name="Baker D."/>
            <person name="Gharbi K."/>
            <person name="Hall N."/>
            <person name="Watson M."/>
            <person name="Adriaenssens E.M."/>
            <person name="Foster-Nyarko E."/>
            <person name="Jarju S."/>
            <person name="Secka A."/>
            <person name="Antonio M."/>
            <person name="Oren A."/>
            <person name="Chaudhuri R.R."/>
            <person name="La Ragione R."/>
            <person name="Hildebrand F."/>
            <person name="Pallen M.J."/>
        </authorList>
    </citation>
    <scope>NUCLEOTIDE SEQUENCE</scope>
    <source>
        <strain evidence="3">B5-657</strain>
    </source>
</reference>
<dbReference type="PROSITE" id="PS51913">
    <property type="entry name" value="HTH_HARE"/>
    <property type="match status" value="1"/>
</dbReference>
<dbReference type="EMBL" id="JAHLFQ010000098">
    <property type="protein sequence ID" value="MBU3804009.1"/>
    <property type="molecule type" value="Genomic_DNA"/>
</dbReference>